<feature type="compositionally biased region" description="Basic and acidic residues" evidence="1">
    <location>
        <begin position="337"/>
        <end position="352"/>
    </location>
</feature>
<proteinExistence type="predicted"/>
<dbReference type="Proteomes" id="UP001157017">
    <property type="component" value="Unassembled WGS sequence"/>
</dbReference>
<sequence>MAWVDADGAVRLATLTAAAHPPADRLLRADATASAFSPNGDGRQEAWAVEADVSRAGSRLVLTVRSGTKVVRSVRATSSGSSRLAWDGRTDAGGLAPDGTYTWTLTGTGPDGRRLANQGHLTGGRVVLDRTAPAARTSVPAVAATAERRGGYLPVTWGPASGSASGLRYDVQQRDVEVTAKGRLAFGAAMDVRRSTSARSATFRDVWSKDQDGYAVQFRARTHDAYGTTGAWSGWTTTLLAVDDRNPIGRRTSGWTRVTKASAYDGSYLRSTRRGAMVSHDQPTRTVGVLVTTCPTCGKPACRGERAPLGDGRHLLAHHEGAAGPRRDAPVGGRPRGARDQPGDEGSADHPLRRLGHRPVTTSGVSRP</sequence>
<evidence type="ECO:0000313" key="3">
    <source>
        <dbReference type="EMBL" id="GMA88436.1"/>
    </source>
</evidence>
<keyword evidence="4" id="KW-1185">Reference proteome</keyword>
<dbReference type="Gene3D" id="2.60.40.4070">
    <property type="match status" value="1"/>
</dbReference>
<evidence type="ECO:0000259" key="2">
    <source>
        <dbReference type="Pfam" id="PF13860"/>
    </source>
</evidence>
<evidence type="ECO:0000256" key="1">
    <source>
        <dbReference type="SAM" id="MobiDB-lite"/>
    </source>
</evidence>
<name>A0ABQ6JJK4_9ACTN</name>
<feature type="region of interest" description="Disordered" evidence="1">
    <location>
        <begin position="319"/>
        <end position="368"/>
    </location>
</feature>
<dbReference type="EMBL" id="BSUZ01000001">
    <property type="protein sequence ID" value="GMA88436.1"/>
    <property type="molecule type" value="Genomic_DNA"/>
</dbReference>
<protein>
    <recommendedName>
        <fullName evidence="2">FlgD/Vpr Ig-like domain-containing protein</fullName>
    </recommendedName>
</protein>
<dbReference type="Pfam" id="PF13860">
    <property type="entry name" value="FlgD_ig"/>
    <property type="match status" value="1"/>
</dbReference>
<feature type="domain" description="FlgD/Vpr Ig-like" evidence="2">
    <location>
        <begin position="46"/>
        <end position="109"/>
    </location>
</feature>
<organism evidence="3 4">
    <name type="scientific">Angustibacter aerolatus</name>
    <dbReference type="NCBI Taxonomy" id="1162965"/>
    <lineage>
        <taxon>Bacteria</taxon>
        <taxon>Bacillati</taxon>
        <taxon>Actinomycetota</taxon>
        <taxon>Actinomycetes</taxon>
        <taxon>Kineosporiales</taxon>
        <taxon>Kineosporiaceae</taxon>
    </lineage>
</organism>
<accession>A0ABQ6JJK4</accession>
<dbReference type="InterPro" id="IPR025965">
    <property type="entry name" value="FlgD/Vpr_Ig-like"/>
</dbReference>
<gene>
    <name evidence="3" type="ORF">GCM10025868_36860</name>
</gene>
<comment type="caution">
    <text evidence="3">The sequence shown here is derived from an EMBL/GenBank/DDBJ whole genome shotgun (WGS) entry which is preliminary data.</text>
</comment>
<evidence type="ECO:0000313" key="4">
    <source>
        <dbReference type="Proteomes" id="UP001157017"/>
    </source>
</evidence>
<feature type="compositionally biased region" description="Basic and acidic residues" evidence="1">
    <location>
        <begin position="319"/>
        <end position="329"/>
    </location>
</feature>
<reference evidence="4" key="1">
    <citation type="journal article" date="2019" name="Int. J. Syst. Evol. Microbiol.">
        <title>The Global Catalogue of Microorganisms (GCM) 10K type strain sequencing project: providing services to taxonomists for standard genome sequencing and annotation.</title>
        <authorList>
            <consortium name="The Broad Institute Genomics Platform"/>
            <consortium name="The Broad Institute Genome Sequencing Center for Infectious Disease"/>
            <person name="Wu L."/>
            <person name="Ma J."/>
        </authorList>
    </citation>
    <scope>NUCLEOTIDE SEQUENCE [LARGE SCALE GENOMIC DNA]</scope>
    <source>
        <strain evidence="4">NBRC 108730</strain>
    </source>
</reference>